<dbReference type="GO" id="GO:0005794">
    <property type="term" value="C:Golgi apparatus"/>
    <property type="evidence" value="ECO:0007669"/>
    <property type="project" value="TreeGrafter"/>
</dbReference>
<dbReference type="Proteomes" id="UP000013827">
    <property type="component" value="Unassembled WGS sequence"/>
</dbReference>
<comment type="subcellular location">
    <subcellularLocation>
        <location evidence="1">Membrane</location>
        <topology evidence="1">Multi-pass membrane protein</topology>
    </subcellularLocation>
</comment>
<dbReference type="RefSeq" id="XP_005782160.1">
    <property type="nucleotide sequence ID" value="XM_005782103.1"/>
</dbReference>
<dbReference type="PaxDb" id="2903-EOD29731"/>
<evidence type="ECO:0000256" key="7">
    <source>
        <dbReference type="RuleBase" id="RU079119"/>
    </source>
</evidence>
<evidence type="ECO:0000256" key="2">
    <source>
        <dbReference type="ARBA" id="ARBA00022679"/>
    </source>
</evidence>
<sequence length="180" mass="19694">MRSQATTGTVVVLSLIALLAGSPHLRAVGCPSKVPGLGCNVGFALLYIESILALVCLCGLMWADPGTLKRSQERCFPLPQSVLDRLRLQQPLAGLENVYEGGNVYCVRCCIWRPDGTKAHHCSICERCVLDFDHHCGVFGRCIAGRGWRGNMCFYKGILVSEAYGLATEQGDETTKRYLL</sequence>
<reference evidence="11" key="1">
    <citation type="journal article" date="2013" name="Nature">
        <title>Pan genome of the phytoplankton Emiliania underpins its global distribution.</title>
        <authorList>
            <person name="Read B.A."/>
            <person name="Kegel J."/>
            <person name="Klute M.J."/>
            <person name="Kuo A."/>
            <person name="Lefebvre S.C."/>
            <person name="Maumus F."/>
            <person name="Mayer C."/>
            <person name="Miller J."/>
            <person name="Monier A."/>
            <person name="Salamov A."/>
            <person name="Young J."/>
            <person name="Aguilar M."/>
            <person name="Claverie J.M."/>
            <person name="Frickenhaus S."/>
            <person name="Gonzalez K."/>
            <person name="Herman E.K."/>
            <person name="Lin Y.C."/>
            <person name="Napier J."/>
            <person name="Ogata H."/>
            <person name="Sarno A.F."/>
            <person name="Shmutz J."/>
            <person name="Schroeder D."/>
            <person name="de Vargas C."/>
            <person name="Verret F."/>
            <person name="von Dassow P."/>
            <person name="Valentin K."/>
            <person name="Van de Peer Y."/>
            <person name="Wheeler G."/>
            <person name="Dacks J.B."/>
            <person name="Delwiche C.F."/>
            <person name="Dyhrman S.T."/>
            <person name="Glockner G."/>
            <person name="John U."/>
            <person name="Richards T."/>
            <person name="Worden A.Z."/>
            <person name="Zhang X."/>
            <person name="Grigoriev I.V."/>
            <person name="Allen A.E."/>
            <person name="Bidle K."/>
            <person name="Borodovsky M."/>
            <person name="Bowler C."/>
            <person name="Brownlee C."/>
            <person name="Cock J.M."/>
            <person name="Elias M."/>
            <person name="Gladyshev V.N."/>
            <person name="Groth M."/>
            <person name="Guda C."/>
            <person name="Hadaegh A."/>
            <person name="Iglesias-Rodriguez M.D."/>
            <person name="Jenkins J."/>
            <person name="Jones B.M."/>
            <person name="Lawson T."/>
            <person name="Leese F."/>
            <person name="Lindquist E."/>
            <person name="Lobanov A."/>
            <person name="Lomsadze A."/>
            <person name="Malik S.B."/>
            <person name="Marsh M.E."/>
            <person name="Mackinder L."/>
            <person name="Mock T."/>
            <person name="Mueller-Roeber B."/>
            <person name="Pagarete A."/>
            <person name="Parker M."/>
            <person name="Probert I."/>
            <person name="Quesneville H."/>
            <person name="Raines C."/>
            <person name="Rensing S.A."/>
            <person name="Riano-Pachon D.M."/>
            <person name="Richier S."/>
            <person name="Rokitta S."/>
            <person name="Shiraiwa Y."/>
            <person name="Soanes D.M."/>
            <person name="van der Giezen M."/>
            <person name="Wahlund T.M."/>
            <person name="Williams B."/>
            <person name="Wilson W."/>
            <person name="Wolfe G."/>
            <person name="Wurch L.L."/>
        </authorList>
    </citation>
    <scope>NUCLEOTIDE SEQUENCE</scope>
</reference>
<dbReference type="EC" id="2.3.1.225" evidence="7"/>
<evidence type="ECO:0000313" key="10">
    <source>
        <dbReference type="EnsemblProtists" id="EOD29731"/>
    </source>
</evidence>
<evidence type="ECO:0000313" key="11">
    <source>
        <dbReference type="Proteomes" id="UP000013827"/>
    </source>
</evidence>
<feature type="signal peptide" evidence="8">
    <location>
        <begin position="1"/>
        <end position="27"/>
    </location>
</feature>
<keyword evidence="11" id="KW-1185">Reference proteome</keyword>
<keyword evidence="2 7" id="KW-0808">Transferase</keyword>
<keyword evidence="6 7" id="KW-0012">Acyltransferase</keyword>
<comment type="similarity">
    <text evidence="7">Belongs to the DHHC palmitoyltransferase family.</text>
</comment>
<dbReference type="GO" id="GO:0005783">
    <property type="term" value="C:endoplasmic reticulum"/>
    <property type="evidence" value="ECO:0007669"/>
    <property type="project" value="TreeGrafter"/>
</dbReference>
<dbReference type="AlphaFoldDB" id="A0A0D3K1U6"/>
<dbReference type="GO" id="GO:0006612">
    <property type="term" value="P:protein targeting to membrane"/>
    <property type="evidence" value="ECO:0007669"/>
    <property type="project" value="TreeGrafter"/>
</dbReference>
<keyword evidence="5 7" id="KW-0472">Membrane</keyword>
<evidence type="ECO:0000259" key="9">
    <source>
        <dbReference type="Pfam" id="PF01529"/>
    </source>
</evidence>
<organism evidence="10 11">
    <name type="scientific">Emiliania huxleyi (strain CCMP1516)</name>
    <dbReference type="NCBI Taxonomy" id="280463"/>
    <lineage>
        <taxon>Eukaryota</taxon>
        <taxon>Haptista</taxon>
        <taxon>Haptophyta</taxon>
        <taxon>Prymnesiophyceae</taxon>
        <taxon>Isochrysidales</taxon>
        <taxon>Noelaerhabdaceae</taxon>
        <taxon>Emiliania</taxon>
    </lineage>
</organism>
<evidence type="ECO:0000256" key="6">
    <source>
        <dbReference type="ARBA" id="ARBA00023315"/>
    </source>
</evidence>
<dbReference type="InterPro" id="IPR039859">
    <property type="entry name" value="PFA4/ZDH16/20/ERF2-like"/>
</dbReference>
<comment type="caution">
    <text evidence="7">Lacks conserved residue(s) required for the propagation of feature annotation.</text>
</comment>
<dbReference type="InterPro" id="IPR001594">
    <property type="entry name" value="Palmitoyltrfase_DHHC"/>
</dbReference>
<dbReference type="Pfam" id="PF01529">
    <property type="entry name" value="DHHC"/>
    <property type="match status" value="1"/>
</dbReference>
<dbReference type="PANTHER" id="PTHR22883">
    <property type="entry name" value="ZINC FINGER DHHC DOMAIN CONTAINING PROTEIN"/>
    <property type="match status" value="1"/>
</dbReference>
<accession>A0A0D3K1U6</accession>
<keyword evidence="3 7" id="KW-0812">Transmembrane</keyword>
<evidence type="ECO:0000256" key="5">
    <source>
        <dbReference type="ARBA" id="ARBA00023136"/>
    </source>
</evidence>
<comment type="catalytic activity">
    <reaction evidence="7">
        <text>L-cysteinyl-[protein] + hexadecanoyl-CoA = S-hexadecanoyl-L-cysteinyl-[protein] + CoA</text>
        <dbReference type="Rhea" id="RHEA:36683"/>
        <dbReference type="Rhea" id="RHEA-COMP:10131"/>
        <dbReference type="Rhea" id="RHEA-COMP:11032"/>
        <dbReference type="ChEBI" id="CHEBI:29950"/>
        <dbReference type="ChEBI" id="CHEBI:57287"/>
        <dbReference type="ChEBI" id="CHEBI:57379"/>
        <dbReference type="ChEBI" id="CHEBI:74151"/>
        <dbReference type="EC" id="2.3.1.225"/>
    </reaction>
</comment>
<comment type="domain">
    <text evidence="7">The DHHC domain is required for palmitoyltransferase activity.</text>
</comment>
<dbReference type="OMA" id="ICERCVL"/>
<protein>
    <recommendedName>
        <fullName evidence="7">Palmitoyltransferase</fullName>
        <ecNumber evidence="7">2.3.1.225</ecNumber>
    </recommendedName>
</protein>
<dbReference type="GeneID" id="17275005"/>
<keyword evidence="4 7" id="KW-1133">Transmembrane helix</keyword>
<evidence type="ECO:0000256" key="3">
    <source>
        <dbReference type="ARBA" id="ARBA00022692"/>
    </source>
</evidence>
<dbReference type="KEGG" id="ehx:EMIHUDRAFT_233645"/>
<feature type="chain" id="PRO_5044192972" description="Palmitoyltransferase" evidence="8">
    <location>
        <begin position="28"/>
        <end position="180"/>
    </location>
</feature>
<dbReference type="GO" id="GO:0016020">
    <property type="term" value="C:membrane"/>
    <property type="evidence" value="ECO:0007669"/>
    <property type="project" value="UniProtKB-SubCell"/>
</dbReference>
<feature type="transmembrane region" description="Helical" evidence="7">
    <location>
        <begin position="43"/>
        <end position="63"/>
    </location>
</feature>
<name>A0A0D3K1U6_EMIH1</name>
<evidence type="ECO:0000256" key="8">
    <source>
        <dbReference type="SAM" id="SignalP"/>
    </source>
</evidence>
<evidence type="ECO:0000256" key="1">
    <source>
        <dbReference type="ARBA" id="ARBA00004141"/>
    </source>
</evidence>
<feature type="domain" description="Palmitoyltransferase DHHC" evidence="9">
    <location>
        <begin position="103"/>
        <end position="153"/>
    </location>
</feature>
<reference evidence="10" key="2">
    <citation type="submission" date="2024-10" db="UniProtKB">
        <authorList>
            <consortium name="EnsemblProtists"/>
        </authorList>
    </citation>
    <scope>IDENTIFICATION</scope>
</reference>
<proteinExistence type="inferred from homology"/>
<keyword evidence="8" id="KW-0732">Signal</keyword>
<dbReference type="PROSITE" id="PS50216">
    <property type="entry name" value="DHHC"/>
    <property type="match status" value="1"/>
</dbReference>
<dbReference type="HOGENOM" id="CLU_1499011_0_0_1"/>
<dbReference type="EnsemblProtists" id="EOD29731">
    <property type="protein sequence ID" value="EOD29731"/>
    <property type="gene ID" value="EMIHUDRAFT_233645"/>
</dbReference>
<dbReference type="GO" id="GO:0019706">
    <property type="term" value="F:protein-cysteine S-palmitoyltransferase activity"/>
    <property type="evidence" value="ECO:0007669"/>
    <property type="project" value="UniProtKB-EC"/>
</dbReference>
<evidence type="ECO:0000256" key="4">
    <source>
        <dbReference type="ARBA" id="ARBA00022989"/>
    </source>
</evidence>